<evidence type="ECO:0000313" key="2">
    <source>
        <dbReference type="Proteomes" id="UP001454036"/>
    </source>
</evidence>
<protein>
    <submittedName>
        <fullName evidence="1">Uncharacterized protein</fullName>
    </submittedName>
</protein>
<accession>A0AAV3NX90</accession>
<organism evidence="1 2">
    <name type="scientific">Lithospermum erythrorhizon</name>
    <name type="common">Purple gromwell</name>
    <name type="synonym">Lithospermum officinale var. erythrorhizon</name>
    <dbReference type="NCBI Taxonomy" id="34254"/>
    <lineage>
        <taxon>Eukaryota</taxon>
        <taxon>Viridiplantae</taxon>
        <taxon>Streptophyta</taxon>
        <taxon>Embryophyta</taxon>
        <taxon>Tracheophyta</taxon>
        <taxon>Spermatophyta</taxon>
        <taxon>Magnoliopsida</taxon>
        <taxon>eudicotyledons</taxon>
        <taxon>Gunneridae</taxon>
        <taxon>Pentapetalae</taxon>
        <taxon>asterids</taxon>
        <taxon>lamiids</taxon>
        <taxon>Boraginales</taxon>
        <taxon>Boraginaceae</taxon>
        <taxon>Boraginoideae</taxon>
        <taxon>Lithospermeae</taxon>
        <taxon>Lithospermum</taxon>
    </lineage>
</organism>
<sequence length="129" mass="14353">MDTLSDEMRLSRISYLILLEDACLKIVSQSLCNTELLSHADRHPVHSVASSMLLEKNQAALSELAVIAHRVELYASSVRALQAHQELLDREMTAVDQTFWSTAAVAIHFSDLDGQLEARLGALEHLLPF</sequence>
<evidence type="ECO:0000313" key="1">
    <source>
        <dbReference type="EMBL" id="GAA0143949.1"/>
    </source>
</evidence>
<dbReference type="AlphaFoldDB" id="A0AAV3NX90"/>
<comment type="caution">
    <text evidence="1">The sequence shown here is derived from an EMBL/GenBank/DDBJ whole genome shotgun (WGS) entry which is preliminary data.</text>
</comment>
<reference evidence="1 2" key="1">
    <citation type="submission" date="2024-01" db="EMBL/GenBank/DDBJ databases">
        <title>The complete chloroplast genome sequence of Lithospermum erythrorhizon: insights into the phylogenetic relationship among Boraginaceae species and the maternal lineages of purple gromwells.</title>
        <authorList>
            <person name="Okada T."/>
            <person name="Watanabe K."/>
        </authorList>
    </citation>
    <scope>NUCLEOTIDE SEQUENCE [LARGE SCALE GENOMIC DNA]</scope>
</reference>
<gene>
    <name evidence="1" type="ORF">LIER_04514</name>
</gene>
<proteinExistence type="predicted"/>
<name>A0AAV3NX90_LITER</name>
<dbReference type="EMBL" id="BAABME010000581">
    <property type="protein sequence ID" value="GAA0143949.1"/>
    <property type="molecule type" value="Genomic_DNA"/>
</dbReference>
<keyword evidence="2" id="KW-1185">Reference proteome</keyword>
<dbReference type="Proteomes" id="UP001454036">
    <property type="component" value="Unassembled WGS sequence"/>
</dbReference>